<dbReference type="FunFam" id="1.25.40.10:FF:000285">
    <property type="entry name" value="Pentatricopeptide repeat-containing protein, chloroplastic"/>
    <property type="match status" value="1"/>
</dbReference>
<gene>
    <name evidence="5" type="ORF">RJ641_020481</name>
</gene>
<comment type="caution">
    <text evidence="5">The sequence shown here is derived from an EMBL/GenBank/DDBJ whole genome shotgun (WGS) entry which is preliminary data.</text>
</comment>
<sequence>MTQLGKEIHGFVTKSGLVSDVFVNNALMQMYSECGSVGLSRLVFDKMSERDVVSWSTMIRSYGKSRLLDEALDLIRDMHFVQIRPSEVAMISMMLEENVVPNEISMLSFVIECGFVRALEFGKWIHGYLLRNGFQMSMALVTALTDMYGKCGEVENSRALFDRMEKMDVMSCSAMISAYAQANCLDQAFDLFVQMRKVGIRPNKVTMVSLLSLCAEAGALDLGKWVHAYIDRQGMEADVILYTALVDMYAKSGDVDGAHGLFIESKDRDICMWNAMMTGFAMHGYGKEALKLFSEMEEHRVKPNHITFVGVLHACSHAGLVEEGKRLFDKMINDFGLVPKVEHYGCMVDLLGRAGLLDEAYETIKGMPVKPNAIVWGALVAACKIHKNPNLGELAAKELLKIDPQNCGYNVLMSNIYAAANRWSEVAGVRKTMKDTRMKKEPGLSSIEVNGSVHEFTMGDTSHPQYGKINAMLVEMKRKLKEMGYIPNTSAVLLNVDEEEKETALNYHSEKLAMAFGLIHTAPSTPIRVVKNLRICDDCHVVTKLLSKIYKRIIIVRDRNRFHHFKDGTCSCGNYW</sequence>
<evidence type="ECO:0000256" key="2">
    <source>
        <dbReference type="ARBA" id="ARBA00022737"/>
    </source>
</evidence>
<dbReference type="InterPro" id="IPR046848">
    <property type="entry name" value="E_motif"/>
</dbReference>
<dbReference type="InterPro" id="IPR032867">
    <property type="entry name" value="DYW_dom"/>
</dbReference>
<feature type="repeat" description="PPR" evidence="3">
    <location>
        <begin position="269"/>
        <end position="303"/>
    </location>
</feature>
<dbReference type="Proteomes" id="UP001370490">
    <property type="component" value="Unassembled WGS sequence"/>
</dbReference>
<name>A0AAN8UM65_9MAGN</name>
<keyword evidence="6" id="KW-1185">Reference proteome</keyword>
<dbReference type="InterPro" id="IPR011990">
    <property type="entry name" value="TPR-like_helical_dom_sf"/>
</dbReference>
<organism evidence="5 6">
    <name type="scientific">Dillenia turbinata</name>
    <dbReference type="NCBI Taxonomy" id="194707"/>
    <lineage>
        <taxon>Eukaryota</taxon>
        <taxon>Viridiplantae</taxon>
        <taxon>Streptophyta</taxon>
        <taxon>Embryophyta</taxon>
        <taxon>Tracheophyta</taxon>
        <taxon>Spermatophyta</taxon>
        <taxon>Magnoliopsida</taxon>
        <taxon>eudicotyledons</taxon>
        <taxon>Gunneridae</taxon>
        <taxon>Pentapetalae</taxon>
        <taxon>Dilleniales</taxon>
        <taxon>Dilleniaceae</taxon>
        <taxon>Dillenia</taxon>
    </lineage>
</organism>
<dbReference type="Pfam" id="PF14432">
    <property type="entry name" value="DYW_deaminase"/>
    <property type="match status" value="1"/>
</dbReference>
<proteinExistence type="inferred from homology"/>
<evidence type="ECO:0000313" key="5">
    <source>
        <dbReference type="EMBL" id="KAK6915364.1"/>
    </source>
</evidence>
<dbReference type="PANTHER" id="PTHR47926:SF490">
    <property type="entry name" value="REPEAT-LIKE SUPERFAMILY PROTEIN, PUTATIVE-RELATED"/>
    <property type="match status" value="1"/>
</dbReference>
<evidence type="ECO:0000256" key="3">
    <source>
        <dbReference type="PROSITE-ProRule" id="PRU00708"/>
    </source>
</evidence>
<evidence type="ECO:0000259" key="4">
    <source>
        <dbReference type="Pfam" id="PF14432"/>
    </source>
</evidence>
<dbReference type="FunFam" id="1.25.40.10:FF:000031">
    <property type="entry name" value="Pentatricopeptide repeat-containing protein mitochondrial"/>
    <property type="match status" value="1"/>
</dbReference>
<protein>
    <submittedName>
        <fullName evidence="5">Pentatricopeptide repeat</fullName>
    </submittedName>
</protein>
<feature type="repeat" description="PPR" evidence="3">
    <location>
        <begin position="304"/>
        <end position="339"/>
    </location>
</feature>
<feature type="repeat" description="PPR" evidence="3">
    <location>
        <begin position="238"/>
        <end position="268"/>
    </location>
</feature>
<feature type="domain" description="DYW" evidence="4">
    <location>
        <begin position="484"/>
        <end position="576"/>
    </location>
</feature>
<evidence type="ECO:0000313" key="6">
    <source>
        <dbReference type="Proteomes" id="UP001370490"/>
    </source>
</evidence>
<dbReference type="Pfam" id="PF01535">
    <property type="entry name" value="PPR"/>
    <property type="match status" value="2"/>
</dbReference>
<dbReference type="Pfam" id="PF13041">
    <property type="entry name" value="PPR_2"/>
    <property type="match status" value="2"/>
</dbReference>
<dbReference type="PANTHER" id="PTHR47926">
    <property type="entry name" value="PENTATRICOPEPTIDE REPEAT-CONTAINING PROTEIN"/>
    <property type="match status" value="1"/>
</dbReference>
<dbReference type="GO" id="GO:0008270">
    <property type="term" value="F:zinc ion binding"/>
    <property type="evidence" value="ECO:0007669"/>
    <property type="project" value="InterPro"/>
</dbReference>
<dbReference type="GO" id="GO:0031425">
    <property type="term" value="P:chloroplast RNA processing"/>
    <property type="evidence" value="ECO:0007669"/>
    <property type="project" value="UniProtKB-ARBA"/>
</dbReference>
<dbReference type="Pfam" id="PF20431">
    <property type="entry name" value="E_motif"/>
    <property type="match status" value="1"/>
</dbReference>
<dbReference type="InterPro" id="IPR002885">
    <property type="entry name" value="PPR_rpt"/>
</dbReference>
<dbReference type="Gene3D" id="1.25.40.10">
    <property type="entry name" value="Tetratricopeptide repeat domain"/>
    <property type="match status" value="4"/>
</dbReference>
<dbReference type="NCBIfam" id="TIGR00756">
    <property type="entry name" value="PPR"/>
    <property type="match status" value="4"/>
</dbReference>
<feature type="repeat" description="PPR" evidence="3">
    <location>
        <begin position="51"/>
        <end position="85"/>
    </location>
</feature>
<reference evidence="5 6" key="1">
    <citation type="submission" date="2023-12" db="EMBL/GenBank/DDBJ databases">
        <title>A high-quality genome assembly for Dillenia turbinata (Dilleniales).</title>
        <authorList>
            <person name="Chanderbali A."/>
        </authorList>
    </citation>
    <scope>NUCLEOTIDE SEQUENCE [LARGE SCALE GENOMIC DNA]</scope>
    <source>
        <strain evidence="5">LSX21</strain>
        <tissue evidence="5">Leaf</tissue>
    </source>
</reference>
<comment type="similarity">
    <text evidence="1">Belongs to the PPR family. PCMP-H subfamily.</text>
</comment>
<keyword evidence="2" id="KW-0677">Repeat</keyword>
<dbReference type="InterPro" id="IPR046960">
    <property type="entry name" value="PPR_At4g14850-like_plant"/>
</dbReference>
<dbReference type="EMBL" id="JBAMMX010000025">
    <property type="protein sequence ID" value="KAK6915364.1"/>
    <property type="molecule type" value="Genomic_DNA"/>
</dbReference>
<accession>A0AAN8UM65</accession>
<evidence type="ECO:0000256" key="1">
    <source>
        <dbReference type="ARBA" id="ARBA00006643"/>
    </source>
</evidence>
<dbReference type="FunFam" id="1.25.40.10:FF:001050">
    <property type="entry name" value="Pentatricopeptide repeat-containing protein At2g33760"/>
    <property type="match status" value="1"/>
</dbReference>
<feature type="repeat" description="PPR" evidence="3">
    <location>
        <begin position="168"/>
        <end position="202"/>
    </location>
</feature>
<dbReference type="AlphaFoldDB" id="A0AAN8UM65"/>
<dbReference type="PROSITE" id="PS51375">
    <property type="entry name" value="PPR"/>
    <property type="match status" value="5"/>
</dbReference>
<dbReference type="GO" id="GO:0009451">
    <property type="term" value="P:RNA modification"/>
    <property type="evidence" value="ECO:0007669"/>
    <property type="project" value="InterPro"/>
</dbReference>
<dbReference type="GO" id="GO:0003723">
    <property type="term" value="F:RNA binding"/>
    <property type="evidence" value="ECO:0007669"/>
    <property type="project" value="InterPro"/>
</dbReference>
<dbReference type="FunFam" id="1.25.40.10:FF:000231">
    <property type="entry name" value="Pentatricopeptide repeat-containing protein chloroplastic"/>
    <property type="match status" value="1"/>
</dbReference>